<protein>
    <submittedName>
        <fullName evidence="2">ATP-binding protein</fullName>
    </submittedName>
</protein>
<evidence type="ECO:0000313" key="2">
    <source>
        <dbReference type="EMBL" id="KAB1117405.1"/>
    </source>
</evidence>
<evidence type="ECO:0000313" key="3">
    <source>
        <dbReference type="Proteomes" id="UP000471364"/>
    </source>
</evidence>
<dbReference type="PANTHER" id="PTHR43581">
    <property type="entry name" value="ATP/GTP PHOSPHATASE"/>
    <property type="match status" value="1"/>
</dbReference>
<dbReference type="GO" id="GO:0005524">
    <property type="term" value="F:ATP binding"/>
    <property type="evidence" value="ECO:0007669"/>
    <property type="project" value="UniProtKB-KW"/>
</dbReference>
<dbReference type="InterPro" id="IPR027417">
    <property type="entry name" value="P-loop_NTPase"/>
</dbReference>
<reference evidence="2 3" key="1">
    <citation type="submission" date="2019-09" db="EMBL/GenBank/DDBJ databases">
        <title>High taxonomic diversity of Micromonospora strains isolated from Medicago sativa nodules in different geographical locations.</title>
        <authorList>
            <person name="Martinez-Hidalgo P."/>
            <person name="Flores-Felix J.D."/>
            <person name="Velazquez E."/>
            <person name="Brau L."/>
            <person name="Trujillo M.E."/>
            <person name="Martinez-Molina E."/>
        </authorList>
    </citation>
    <scope>NUCLEOTIDE SEQUENCE [LARGE SCALE GENOMIC DNA]</scope>
    <source>
        <strain evidence="2 3">ALFB5</strain>
    </source>
</reference>
<dbReference type="PANTHER" id="PTHR43581:SF4">
    <property type="entry name" value="ATP_GTP PHOSPHATASE"/>
    <property type="match status" value="1"/>
</dbReference>
<comment type="caution">
    <text evidence="2">The sequence shown here is derived from an EMBL/GenBank/DDBJ whole genome shotgun (WGS) entry which is preliminary data.</text>
</comment>
<sequence length="561" mass="61871">MAIDFWISSLTFSDRTRVLTPAQGITVIVGPNNSGKTVTLHGLINSLASPHSKSEAKVVRDVSFETKGTVDDLHAWLQENAHKERNMYEEMYRRMGQQVRWHELKYGWENAHTGHIGPHLANYLTFSADVDSRAGIVGGQVSSGYMDDIPSSPVAFLYYDGDLEQKFSKICESAFGMPITLQRLSSSSSLRLGVPDAEVPPVNRPTKAYADAERALPALGEQGHGMRSFMGLALTMLVQNYFVITVDEPEAFLHPPQRRALGRLLSELATNSGSQLFIATHDTDFLWGLLDGPAEVTVVRLTRDGDVNHAKQIDAEQAKSLWTDPLLRYSRIFDGLFYNRVVVAESDSDCRFFGAVVDYLVDERGVARPDVLFVPAGGKDRIHVAVSALRSVGVDVVAAVDFDMFRDEQGFKRLVEACGGTWEEFAQLRTRFAGPISAKRVAKPISGLRKKLDSILPGDEADLDRETSKAVTALFSFKDGWEEAKDTGLESVPHGDAYLSCELLLSKLTEIGVFVSPNGELESFVKGVGGHGPKWVNAVLSKGLQKRSATAHRFVRQLIER</sequence>
<dbReference type="Pfam" id="PF13304">
    <property type="entry name" value="AAA_21"/>
    <property type="match status" value="1"/>
</dbReference>
<name>A0ABQ6UKU3_9ACTN</name>
<organism evidence="2 3">
    <name type="scientific">Micromonospora aurantiaca</name>
    <name type="common">nom. illeg.</name>
    <dbReference type="NCBI Taxonomy" id="47850"/>
    <lineage>
        <taxon>Bacteria</taxon>
        <taxon>Bacillati</taxon>
        <taxon>Actinomycetota</taxon>
        <taxon>Actinomycetes</taxon>
        <taxon>Micromonosporales</taxon>
        <taxon>Micromonosporaceae</taxon>
        <taxon>Micromonospora</taxon>
    </lineage>
</organism>
<dbReference type="InterPro" id="IPR051396">
    <property type="entry name" value="Bact_Antivir_Def_Nuclease"/>
</dbReference>
<keyword evidence="3" id="KW-1185">Reference proteome</keyword>
<keyword evidence="2" id="KW-0547">Nucleotide-binding</keyword>
<proteinExistence type="predicted"/>
<keyword evidence="2" id="KW-0067">ATP-binding</keyword>
<dbReference type="RefSeq" id="WP_145753975.1">
    <property type="nucleotide sequence ID" value="NZ_CP084582.1"/>
</dbReference>
<feature type="domain" description="ATPase AAA-type core" evidence="1">
    <location>
        <begin position="221"/>
        <end position="283"/>
    </location>
</feature>
<dbReference type="EMBL" id="WAAR01000025">
    <property type="protein sequence ID" value="KAB1117405.1"/>
    <property type="molecule type" value="Genomic_DNA"/>
</dbReference>
<dbReference type="Proteomes" id="UP000471364">
    <property type="component" value="Unassembled WGS sequence"/>
</dbReference>
<evidence type="ECO:0000259" key="1">
    <source>
        <dbReference type="Pfam" id="PF13304"/>
    </source>
</evidence>
<accession>A0ABQ6UKU3</accession>
<gene>
    <name evidence="2" type="ORF">F6X54_08190</name>
</gene>
<dbReference type="SUPFAM" id="SSF52540">
    <property type="entry name" value="P-loop containing nucleoside triphosphate hydrolases"/>
    <property type="match status" value="1"/>
</dbReference>
<dbReference type="InterPro" id="IPR003959">
    <property type="entry name" value="ATPase_AAA_core"/>
</dbReference>
<dbReference type="Gene3D" id="3.40.50.300">
    <property type="entry name" value="P-loop containing nucleotide triphosphate hydrolases"/>
    <property type="match status" value="1"/>
</dbReference>